<sequence>MVGSRYNTTRWEVRRGGDGMEASGQPTGTASICGQKWKDQPAPVKVRGQKGRDDDILRLVKVPARLLLLKTTPSAGPPRKVDGRLNGKTQGETTPWQLEEEWWLKESASGKKSGREREMQRQVPQGALAASRGFQGRIPCMTEGNVLTIHVNGARVQSVRERERKGGREDKETGFRSIADMASPGLYHRRRRLRPRPTSQETPLGPMKLAQYQDNRAIQQMAAAPEFDASNAPDLLTVAGVLDGTHEAQISHAGGDHGGETLEDIIELTERAR</sequence>
<reference evidence="2" key="1">
    <citation type="submission" date="2023-03" db="EMBL/GenBank/DDBJ databases">
        <title>Massive genome expansion in bonnet fungi (Mycena s.s.) driven by repeated elements and novel gene families across ecological guilds.</title>
        <authorList>
            <consortium name="Lawrence Berkeley National Laboratory"/>
            <person name="Harder C.B."/>
            <person name="Miyauchi S."/>
            <person name="Viragh M."/>
            <person name="Kuo A."/>
            <person name="Thoen E."/>
            <person name="Andreopoulos B."/>
            <person name="Lu D."/>
            <person name="Skrede I."/>
            <person name="Drula E."/>
            <person name="Henrissat B."/>
            <person name="Morin E."/>
            <person name="Kohler A."/>
            <person name="Barry K."/>
            <person name="LaButti K."/>
            <person name="Morin E."/>
            <person name="Salamov A."/>
            <person name="Lipzen A."/>
            <person name="Mereny Z."/>
            <person name="Hegedus B."/>
            <person name="Baldrian P."/>
            <person name="Stursova M."/>
            <person name="Weitz H."/>
            <person name="Taylor A."/>
            <person name="Grigoriev I.V."/>
            <person name="Nagy L.G."/>
            <person name="Martin F."/>
            <person name="Kauserud H."/>
        </authorList>
    </citation>
    <scope>NUCLEOTIDE SEQUENCE</scope>
    <source>
        <strain evidence="2">9284</strain>
    </source>
</reference>
<name>A0AAD7FNK9_9AGAR</name>
<evidence type="ECO:0000256" key="1">
    <source>
        <dbReference type="SAM" id="MobiDB-lite"/>
    </source>
</evidence>
<feature type="compositionally biased region" description="Polar residues" evidence="1">
    <location>
        <begin position="1"/>
        <end position="10"/>
    </location>
</feature>
<keyword evidence="3" id="KW-1185">Reference proteome</keyword>
<feature type="region of interest" description="Disordered" evidence="1">
    <location>
        <begin position="1"/>
        <end position="50"/>
    </location>
</feature>
<evidence type="ECO:0000313" key="3">
    <source>
        <dbReference type="Proteomes" id="UP001221142"/>
    </source>
</evidence>
<feature type="region of interest" description="Disordered" evidence="1">
    <location>
        <begin position="71"/>
        <end position="91"/>
    </location>
</feature>
<dbReference type="Proteomes" id="UP001221142">
    <property type="component" value="Unassembled WGS sequence"/>
</dbReference>
<comment type="caution">
    <text evidence="2">The sequence shown here is derived from an EMBL/GenBank/DDBJ whole genome shotgun (WGS) entry which is preliminary data.</text>
</comment>
<dbReference type="EMBL" id="JARKIF010000009">
    <property type="protein sequence ID" value="KAJ7630160.1"/>
    <property type="molecule type" value="Genomic_DNA"/>
</dbReference>
<accession>A0AAD7FNK9</accession>
<dbReference type="AlphaFoldDB" id="A0AAD7FNK9"/>
<proteinExistence type="predicted"/>
<gene>
    <name evidence="2" type="ORF">FB45DRAFT_866713</name>
</gene>
<organism evidence="2 3">
    <name type="scientific">Roridomyces roridus</name>
    <dbReference type="NCBI Taxonomy" id="1738132"/>
    <lineage>
        <taxon>Eukaryota</taxon>
        <taxon>Fungi</taxon>
        <taxon>Dikarya</taxon>
        <taxon>Basidiomycota</taxon>
        <taxon>Agaricomycotina</taxon>
        <taxon>Agaricomycetes</taxon>
        <taxon>Agaricomycetidae</taxon>
        <taxon>Agaricales</taxon>
        <taxon>Marasmiineae</taxon>
        <taxon>Mycenaceae</taxon>
        <taxon>Roridomyces</taxon>
    </lineage>
</organism>
<evidence type="ECO:0000313" key="2">
    <source>
        <dbReference type="EMBL" id="KAJ7630160.1"/>
    </source>
</evidence>
<protein>
    <submittedName>
        <fullName evidence="2">Uncharacterized protein</fullName>
    </submittedName>
</protein>